<name>A0A0R3WGA7_TAEAS</name>
<sequence length="154" mass="16119">MDRNVPPENRISSRIADHLPSDPPPIILTEEILFWAFYNCCREATQLVAVKKLSAAGGPTQFAQSRRIPRPTATVANTTSKLPVVSSMLSNGPSFGVFQPTPVGRPKSEVNDSTVPPVVTAPTSVVTAAASSSTGTSLIDSITTATTTVPPSSS</sequence>
<dbReference type="STRING" id="60517.A0A0R3WGA7"/>
<reference evidence="1 2" key="2">
    <citation type="submission" date="2018-11" db="EMBL/GenBank/DDBJ databases">
        <authorList>
            <consortium name="Pathogen Informatics"/>
        </authorList>
    </citation>
    <scope>NUCLEOTIDE SEQUENCE [LARGE SCALE GENOMIC DNA]</scope>
</reference>
<gene>
    <name evidence="1" type="ORF">TASK_LOCUS9901</name>
</gene>
<dbReference type="OrthoDB" id="25391at2759"/>
<dbReference type="EMBL" id="UYRS01019685">
    <property type="protein sequence ID" value="VDK46536.1"/>
    <property type="molecule type" value="Genomic_DNA"/>
</dbReference>
<reference evidence="3" key="1">
    <citation type="submission" date="2017-02" db="UniProtKB">
        <authorList>
            <consortium name="WormBaseParasite"/>
        </authorList>
    </citation>
    <scope>IDENTIFICATION</scope>
</reference>
<protein>
    <submittedName>
        <fullName evidence="1 3">Uncharacterized protein</fullName>
    </submittedName>
</protein>
<dbReference type="WBParaSite" id="TASK_0000990001-mRNA-1">
    <property type="protein sequence ID" value="TASK_0000990001-mRNA-1"/>
    <property type="gene ID" value="TASK_0000990001"/>
</dbReference>
<accession>A0A0R3WGA7</accession>
<dbReference type="Proteomes" id="UP000282613">
    <property type="component" value="Unassembled WGS sequence"/>
</dbReference>
<evidence type="ECO:0000313" key="2">
    <source>
        <dbReference type="Proteomes" id="UP000282613"/>
    </source>
</evidence>
<proteinExistence type="predicted"/>
<keyword evidence="2" id="KW-1185">Reference proteome</keyword>
<evidence type="ECO:0000313" key="1">
    <source>
        <dbReference type="EMBL" id="VDK46536.1"/>
    </source>
</evidence>
<evidence type="ECO:0000313" key="3">
    <source>
        <dbReference type="WBParaSite" id="TASK_0000990001-mRNA-1"/>
    </source>
</evidence>
<organism evidence="3">
    <name type="scientific">Taenia asiatica</name>
    <name type="common">Asian tapeworm</name>
    <dbReference type="NCBI Taxonomy" id="60517"/>
    <lineage>
        <taxon>Eukaryota</taxon>
        <taxon>Metazoa</taxon>
        <taxon>Spiralia</taxon>
        <taxon>Lophotrochozoa</taxon>
        <taxon>Platyhelminthes</taxon>
        <taxon>Cestoda</taxon>
        <taxon>Eucestoda</taxon>
        <taxon>Cyclophyllidea</taxon>
        <taxon>Taeniidae</taxon>
        <taxon>Taenia</taxon>
    </lineage>
</organism>
<dbReference type="AlphaFoldDB" id="A0A0R3WGA7"/>